<evidence type="ECO:0000313" key="8">
    <source>
        <dbReference type="Proteomes" id="UP000297229"/>
    </source>
</evidence>
<comment type="caution">
    <text evidence="7">The sequence shown here is derived from an EMBL/GenBank/DDBJ whole genome shotgun (WGS) entry which is preliminary data.</text>
</comment>
<feature type="region of interest" description="Disordered" evidence="5">
    <location>
        <begin position="429"/>
        <end position="450"/>
    </location>
</feature>
<name>A0A4Z1HLQ5_9HELO</name>
<feature type="domain" description="MYND-type" evidence="6">
    <location>
        <begin position="8"/>
        <end position="44"/>
    </location>
</feature>
<evidence type="ECO:0000313" key="7">
    <source>
        <dbReference type="EMBL" id="TGO50039.1"/>
    </source>
</evidence>
<dbReference type="STRING" id="278938.A0A4Z1HLQ5"/>
<dbReference type="AlphaFoldDB" id="A0A4Z1HLQ5"/>
<dbReference type="Pfam" id="PF01753">
    <property type="entry name" value="zf-MYND"/>
    <property type="match status" value="1"/>
</dbReference>
<dbReference type="Proteomes" id="UP000297229">
    <property type="component" value="Unassembled WGS sequence"/>
</dbReference>
<dbReference type="PROSITE" id="PS50865">
    <property type="entry name" value="ZF_MYND_2"/>
    <property type="match status" value="1"/>
</dbReference>
<evidence type="ECO:0000256" key="2">
    <source>
        <dbReference type="ARBA" id="ARBA00022771"/>
    </source>
</evidence>
<dbReference type="EMBL" id="PQXM01001845">
    <property type="protein sequence ID" value="TGO50039.1"/>
    <property type="molecule type" value="Genomic_DNA"/>
</dbReference>
<keyword evidence="8" id="KW-1185">Reference proteome</keyword>
<reference evidence="7 8" key="1">
    <citation type="submission" date="2017-12" db="EMBL/GenBank/DDBJ databases">
        <title>Comparative genomics of Botrytis spp.</title>
        <authorList>
            <person name="Valero-Jimenez C.A."/>
            <person name="Tapia P."/>
            <person name="Veloso J."/>
            <person name="Silva-Moreno E."/>
            <person name="Staats M."/>
            <person name="Valdes J.H."/>
            <person name="Van Kan J.A.L."/>
        </authorList>
    </citation>
    <scope>NUCLEOTIDE SEQUENCE [LARGE SCALE GENOMIC DNA]</scope>
    <source>
        <strain evidence="7 8">Be9601</strain>
    </source>
</reference>
<evidence type="ECO:0000256" key="5">
    <source>
        <dbReference type="SAM" id="MobiDB-lite"/>
    </source>
</evidence>
<evidence type="ECO:0000259" key="6">
    <source>
        <dbReference type="PROSITE" id="PS50865"/>
    </source>
</evidence>
<evidence type="ECO:0000256" key="4">
    <source>
        <dbReference type="PROSITE-ProRule" id="PRU00134"/>
    </source>
</evidence>
<dbReference type="SUPFAM" id="SSF144232">
    <property type="entry name" value="HIT/MYND zinc finger-like"/>
    <property type="match status" value="1"/>
</dbReference>
<dbReference type="GO" id="GO:0008270">
    <property type="term" value="F:zinc ion binding"/>
    <property type="evidence" value="ECO:0007669"/>
    <property type="project" value="UniProtKB-KW"/>
</dbReference>
<dbReference type="Gene3D" id="6.10.140.2220">
    <property type="match status" value="1"/>
</dbReference>
<accession>A0A4Z1HLQ5</accession>
<keyword evidence="3" id="KW-0862">Zinc</keyword>
<keyword evidence="1" id="KW-0479">Metal-binding</keyword>
<organism evidence="7 8">
    <name type="scientific">Botrytis elliptica</name>
    <dbReference type="NCBI Taxonomy" id="278938"/>
    <lineage>
        <taxon>Eukaryota</taxon>
        <taxon>Fungi</taxon>
        <taxon>Dikarya</taxon>
        <taxon>Ascomycota</taxon>
        <taxon>Pezizomycotina</taxon>
        <taxon>Leotiomycetes</taxon>
        <taxon>Helotiales</taxon>
        <taxon>Sclerotiniaceae</taxon>
        <taxon>Botrytis</taxon>
    </lineage>
</organism>
<gene>
    <name evidence="7" type="ORF">BELL_1847g00010</name>
</gene>
<evidence type="ECO:0000256" key="3">
    <source>
        <dbReference type="ARBA" id="ARBA00022833"/>
    </source>
</evidence>
<dbReference type="InterPro" id="IPR002893">
    <property type="entry name" value="Znf_MYND"/>
</dbReference>
<proteinExistence type="predicted"/>
<sequence>MVGTIGCCTVCKRTRALICTGCRSAEYCSKDCQRKDYRTHKLLCSEYGRMINSARPSANAKLAFHFGQGPYGESCVPKIIWVELEGVDEKKCVKQVERDGNGVKIHKNLLVQAMDKVSHPNPEPRNLPLNHYQCTRKFKLNHDIVLHHRAAHMFDNSVPNMSVFKFTDGVQGLLWRGPVTFYSCKGVKLDRLAKRVPDLDVTMSDLHVALSFLQNNTGSNAGPEALSAGGLFLYEVYEPLLFQQLMVRYSKNAKPIKGIRISCLGDIQHLRKEEYQVVDILPNHPIFHADQPDPHAAVLKQLGIPLIARKLISDEDLQPRKGLRSRVGYEVLENEVAIALNLITDVNSHRFNFPDLGAHWKKVVGPVVLVDWNDALWMAMLTLGMERLDHFVSIEIRQNEVREIMKNDETLKAQFQEFFEEFKREKISGDDEGKVDGDPSWADEASPYDV</sequence>
<keyword evidence="2 4" id="KW-0863">Zinc-finger</keyword>
<evidence type="ECO:0000256" key="1">
    <source>
        <dbReference type="ARBA" id="ARBA00022723"/>
    </source>
</evidence>
<protein>
    <recommendedName>
        <fullName evidence="6">MYND-type domain-containing protein</fullName>
    </recommendedName>
</protein>